<feature type="compositionally biased region" description="Pro residues" evidence="1">
    <location>
        <begin position="274"/>
        <end position="285"/>
    </location>
</feature>
<dbReference type="GeneID" id="69039286"/>
<dbReference type="Proteomes" id="UP000001631">
    <property type="component" value="Unassembled WGS sequence"/>
</dbReference>
<feature type="compositionally biased region" description="Basic and acidic residues" evidence="1">
    <location>
        <begin position="197"/>
        <end position="216"/>
    </location>
</feature>
<feature type="region of interest" description="Disordered" evidence="1">
    <location>
        <begin position="242"/>
        <end position="340"/>
    </location>
</feature>
<feature type="compositionally biased region" description="Low complexity" evidence="1">
    <location>
        <begin position="305"/>
        <end position="318"/>
    </location>
</feature>
<feature type="region of interest" description="Disordered" evidence="1">
    <location>
        <begin position="183"/>
        <end position="223"/>
    </location>
</feature>
<sequence>MGVKHPPPPPTTPPNTPFFFSGIPLPACYVNPVPTARIQERECRIPPVSGSWLILCRTSLKGAAVREPTGGRALIACMGATIAADSRVGGSQPSFFFFFFFFDITLRGQTRNRPISTLEESSCWKAGGIQGSLDSLPTEGSGITPAVCWRWLAILELAQAPQRPTTGWKGPLPLRLSVREEVGAGKTPLGGNQRPSQSREVRKAIRSKQSEMEESNRPCGSVPVLNRANHHALLHPWMLKRAHSRPDKKDQPLPGQVPPSIKPWGGSRQLPGFPRLPPVLPWLPRDPPRTGEGKKLNVRQTIDDNNNNNQQQKPPQKQTGLSIARGGAQPRPDTCRQNAPSCLSFSSRKSNALRLVDVAGNRIAAAARDGEYSRVRTRGRCAFICVFRFSRWIVRGDRSCHPAWLKAMKEWTSLLVISEFLPHVIRKTAQKSKTPSTNSSLNTDLRGYPLLQGPWIWMLTPESTKVFESCARTAHTDSRDLSPSHQNPCYRLRSRSLSGFNGMMFLEVAFEE</sequence>
<dbReference type="EMBL" id="GG663371">
    <property type="protein sequence ID" value="EEH05151.1"/>
    <property type="molecule type" value="Genomic_DNA"/>
</dbReference>
<protein>
    <submittedName>
        <fullName evidence="2">Uncharacterized protein</fullName>
    </submittedName>
</protein>
<dbReference type="AlphaFoldDB" id="C0NSZ0"/>
<evidence type="ECO:0000313" key="3">
    <source>
        <dbReference type="Proteomes" id="UP000001631"/>
    </source>
</evidence>
<dbReference type="InParanoid" id="C0NSZ0"/>
<proteinExistence type="predicted"/>
<gene>
    <name evidence="2" type="ORF">HCBG_06270</name>
</gene>
<feature type="compositionally biased region" description="Basic and acidic residues" evidence="1">
    <location>
        <begin position="286"/>
        <end position="295"/>
    </location>
</feature>
<evidence type="ECO:0000256" key="1">
    <source>
        <dbReference type="SAM" id="MobiDB-lite"/>
    </source>
</evidence>
<organism evidence="2 3">
    <name type="scientific">Ajellomyces capsulatus (strain G186AR / H82 / ATCC MYA-2454 / RMSCC 2432)</name>
    <name type="common">Darling's disease fungus</name>
    <name type="synonym">Histoplasma capsulatum</name>
    <dbReference type="NCBI Taxonomy" id="447093"/>
    <lineage>
        <taxon>Eukaryota</taxon>
        <taxon>Fungi</taxon>
        <taxon>Dikarya</taxon>
        <taxon>Ascomycota</taxon>
        <taxon>Pezizomycotina</taxon>
        <taxon>Eurotiomycetes</taxon>
        <taxon>Eurotiomycetidae</taxon>
        <taxon>Onygenales</taxon>
        <taxon>Ajellomycetaceae</taxon>
        <taxon>Histoplasma</taxon>
    </lineage>
</organism>
<dbReference type="HOGENOM" id="CLU_532037_0_0_1"/>
<name>C0NSZ0_AJECG</name>
<dbReference type="VEuPathDB" id="FungiDB:I7I50_05899"/>
<accession>C0NSZ0</accession>
<keyword evidence="3" id="KW-1185">Reference proteome</keyword>
<evidence type="ECO:0000313" key="2">
    <source>
        <dbReference type="EMBL" id="EEH05151.1"/>
    </source>
</evidence>
<dbReference type="RefSeq" id="XP_045285632.1">
    <property type="nucleotide sequence ID" value="XM_045433319.1"/>
</dbReference>
<reference evidence="2" key="1">
    <citation type="submission" date="2009-02" db="EMBL/GenBank/DDBJ databases">
        <title>The Genome Sequence of Ajellomyces capsulatus strain G186AR.</title>
        <authorList>
            <consortium name="The Broad Institute Genome Sequencing Platform"/>
            <person name="Champion M."/>
            <person name="Cuomo C."/>
            <person name="Ma L.-J."/>
            <person name="Henn M.R."/>
            <person name="Sil A."/>
            <person name="Goldman B."/>
            <person name="Young S.K."/>
            <person name="Kodira C.D."/>
            <person name="Zeng Q."/>
            <person name="Koehrsen M."/>
            <person name="Alvarado L."/>
            <person name="Berlin A."/>
            <person name="Borenstein D."/>
            <person name="Chen Z."/>
            <person name="Engels R."/>
            <person name="Freedman E."/>
            <person name="Gellesch M."/>
            <person name="Goldberg J."/>
            <person name="Griggs A."/>
            <person name="Gujja S."/>
            <person name="Heiman D."/>
            <person name="Hepburn T."/>
            <person name="Howarth C."/>
            <person name="Jen D."/>
            <person name="Larson L."/>
            <person name="Lewis B."/>
            <person name="Mehta T."/>
            <person name="Park D."/>
            <person name="Pearson M."/>
            <person name="Roberts A."/>
            <person name="Saif S."/>
            <person name="Shea T."/>
            <person name="Shenoy N."/>
            <person name="Sisk P."/>
            <person name="Stolte C."/>
            <person name="Sykes S."/>
            <person name="Walk T."/>
            <person name="White J."/>
            <person name="Yandava C."/>
            <person name="Klein B."/>
            <person name="McEwen J.G."/>
            <person name="Puccia R."/>
            <person name="Goldman G.H."/>
            <person name="Felipe M.S."/>
            <person name="Nino-Vega G."/>
            <person name="San-Blas G."/>
            <person name="Taylor J."/>
            <person name="Mendoza L."/>
            <person name="Galagan J."/>
            <person name="Nusbaum C."/>
            <person name="Birren B."/>
        </authorList>
    </citation>
    <scope>NUCLEOTIDE SEQUENCE</scope>
    <source>
        <strain evidence="2">G186AR</strain>
    </source>
</reference>